<evidence type="ECO:0000313" key="3">
    <source>
        <dbReference type="Proteomes" id="UP000002221"/>
    </source>
</evidence>
<proteinExistence type="predicted"/>
<evidence type="ECO:0008006" key="4">
    <source>
        <dbReference type="Google" id="ProtNLM"/>
    </source>
</evidence>
<feature type="signal peptide" evidence="1">
    <location>
        <begin position="1"/>
        <end position="24"/>
    </location>
</feature>
<sequence length="104" mass="11771">MRCYGLLLLSMLFVIGCATQPPPAQPPIVVEGEVVSRGQAPFAALVLETAAHNYYLLVFENEADRQAVAAEAPVRLRVEGTPYLDRWQGIPYTHLRVHRWERLR</sequence>
<accession>D0MCZ7</accession>
<keyword evidence="1" id="KW-0732">Signal</keyword>
<name>D0MCZ7_RHOM4</name>
<feature type="chain" id="PRO_5003010810" description="Lipoprotein" evidence="1">
    <location>
        <begin position="25"/>
        <end position="104"/>
    </location>
</feature>
<gene>
    <name evidence="2" type="ordered locus">Rmar_0201</name>
</gene>
<organism evidence="2 3">
    <name type="scientific">Rhodothermus marinus (strain ATCC 43812 / DSM 4252 / R-10)</name>
    <name type="common">Rhodothermus obamensis</name>
    <dbReference type="NCBI Taxonomy" id="518766"/>
    <lineage>
        <taxon>Bacteria</taxon>
        <taxon>Pseudomonadati</taxon>
        <taxon>Rhodothermota</taxon>
        <taxon>Rhodothermia</taxon>
        <taxon>Rhodothermales</taxon>
        <taxon>Rhodothermaceae</taxon>
        <taxon>Rhodothermus</taxon>
    </lineage>
</organism>
<dbReference type="OrthoDB" id="9886417at2"/>
<evidence type="ECO:0000313" key="2">
    <source>
        <dbReference type="EMBL" id="ACY47107.1"/>
    </source>
</evidence>
<evidence type="ECO:0000256" key="1">
    <source>
        <dbReference type="SAM" id="SignalP"/>
    </source>
</evidence>
<dbReference type="EMBL" id="CP001807">
    <property type="protein sequence ID" value="ACY47107.1"/>
    <property type="molecule type" value="Genomic_DNA"/>
</dbReference>
<dbReference type="KEGG" id="rmr:Rmar_0201"/>
<reference evidence="2 3" key="1">
    <citation type="journal article" date="2009" name="Stand. Genomic Sci.">
        <title>Complete genome sequence of Rhodothermus marinus type strain (R-10).</title>
        <authorList>
            <person name="Nolan M."/>
            <person name="Tindall B.J."/>
            <person name="Pomrenke H."/>
            <person name="Lapidus A."/>
            <person name="Copeland A."/>
            <person name="Glavina Del Rio T."/>
            <person name="Lucas S."/>
            <person name="Chen F."/>
            <person name="Tice H."/>
            <person name="Cheng J.F."/>
            <person name="Saunders E."/>
            <person name="Han C."/>
            <person name="Bruce D."/>
            <person name="Goodwin L."/>
            <person name="Chain P."/>
            <person name="Pitluck S."/>
            <person name="Ovchinikova G."/>
            <person name="Pati A."/>
            <person name="Ivanova N."/>
            <person name="Mavromatis K."/>
            <person name="Chen A."/>
            <person name="Palaniappan K."/>
            <person name="Land M."/>
            <person name="Hauser L."/>
            <person name="Chang Y.J."/>
            <person name="Jeffries C.D."/>
            <person name="Brettin T."/>
            <person name="Goker M."/>
            <person name="Bristow J."/>
            <person name="Eisen J.A."/>
            <person name="Markowitz V."/>
            <person name="Hugenholtz P."/>
            <person name="Kyrpides N.C."/>
            <person name="Klenk H.P."/>
            <person name="Detter J.C."/>
        </authorList>
    </citation>
    <scope>NUCLEOTIDE SEQUENCE [LARGE SCALE GENOMIC DNA]</scope>
    <source>
        <strain evidence="3">ATCC 43812 / DSM 4252 / R-10</strain>
    </source>
</reference>
<dbReference type="RefSeq" id="WP_012842719.1">
    <property type="nucleotide sequence ID" value="NC_013501.1"/>
</dbReference>
<dbReference type="PROSITE" id="PS51257">
    <property type="entry name" value="PROKAR_LIPOPROTEIN"/>
    <property type="match status" value="1"/>
</dbReference>
<keyword evidence="3" id="KW-1185">Reference proteome</keyword>
<protein>
    <recommendedName>
        <fullName evidence="4">Lipoprotein</fullName>
    </recommendedName>
</protein>
<dbReference type="Proteomes" id="UP000002221">
    <property type="component" value="Chromosome"/>
</dbReference>
<dbReference type="AlphaFoldDB" id="D0MCZ7"/>
<dbReference type="HOGENOM" id="CLU_2261641_0_0_10"/>